<sequence length="80" mass="8520">MTTIRTDNAPLSGVWSRDLSASTPLGAEARAHGRGGQAFGDFTAFAGDDVRVRVSDRLDMDVAARVIADHLTETRDNGFG</sequence>
<dbReference type="AlphaFoldDB" id="A0A1R4FNI8"/>
<dbReference type="Proteomes" id="UP000195766">
    <property type="component" value="Unassembled WGS sequence"/>
</dbReference>
<dbReference type="RefSeq" id="WP_087139965.1">
    <property type="nucleotide sequence ID" value="NZ_FUIE01000034.1"/>
</dbReference>
<name>A0A1R4FNI8_BREDI</name>
<reference evidence="1 2" key="1">
    <citation type="submission" date="2017-02" db="EMBL/GenBank/DDBJ databases">
        <authorList>
            <person name="Peterson S.W."/>
        </authorList>
    </citation>
    <scope>NUCLEOTIDE SEQUENCE [LARGE SCALE GENOMIC DNA]</scope>
    <source>
        <strain evidence="1 2">3F5N</strain>
    </source>
</reference>
<evidence type="ECO:0000313" key="2">
    <source>
        <dbReference type="Proteomes" id="UP000195766"/>
    </source>
</evidence>
<protein>
    <submittedName>
        <fullName evidence="1">Uncharacterized protein</fullName>
    </submittedName>
</protein>
<evidence type="ECO:0000313" key="1">
    <source>
        <dbReference type="EMBL" id="SJM57534.1"/>
    </source>
</evidence>
<gene>
    <name evidence="1" type="ORF">FM111_05920</name>
</gene>
<proteinExistence type="predicted"/>
<organism evidence="1 2">
    <name type="scientific">Brevundimonas diminuta 3F5N</name>
    <dbReference type="NCBI Taxonomy" id="1255603"/>
    <lineage>
        <taxon>Bacteria</taxon>
        <taxon>Pseudomonadati</taxon>
        <taxon>Pseudomonadota</taxon>
        <taxon>Alphaproteobacteria</taxon>
        <taxon>Caulobacterales</taxon>
        <taxon>Caulobacteraceae</taxon>
        <taxon>Brevundimonas</taxon>
    </lineage>
</organism>
<dbReference type="EMBL" id="FUIE01000034">
    <property type="protein sequence ID" value="SJM57534.1"/>
    <property type="molecule type" value="Genomic_DNA"/>
</dbReference>
<dbReference type="OrthoDB" id="7205832at2"/>
<accession>A0A1R4FNI8</accession>